<reference evidence="4 5" key="1">
    <citation type="submission" date="2018-10" db="EMBL/GenBank/DDBJ databases">
        <title>Genomic Encyclopedia of Archaeal and Bacterial Type Strains, Phase II (KMG-II): from individual species to whole genera.</title>
        <authorList>
            <person name="Goeker M."/>
        </authorList>
    </citation>
    <scope>NUCLEOTIDE SEQUENCE [LARGE SCALE GENOMIC DNA]</scope>
    <source>
        <strain evidence="4 5">DSM 25217</strain>
    </source>
</reference>
<comment type="caution">
    <text evidence="4">The sequence shown here is derived from an EMBL/GenBank/DDBJ whole genome shotgun (WGS) entry which is preliminary data.</text>
</comment>
<evidence type="ECO:0000259" key="3">
    <source>
        <dbReference type="Pfam" id="PF13505"/>
    </source>
</evidence>
<feature type="domain" description="Outer membrane protein beta-barrel" evidence="3">
    <location>
        <begin position="14"/>
        <end position="190"/>
    </location>
</feature>
<keyword evidence="1 2" id="KW-0732">Signal</keyword>
<evidence type="ECO:0000313" key="5">
    <source>
        <dbReference type="Proteomes" id="UP000271227"/>
    </source>
</evidence>
<dbReference type="SUPFAM" id="SSF56925">
    <property type="entry name" value="OMPA-like"/>
    <property type="match status" value="1"/>
</dbReference>
<gene>
    <name evidence="4" type="ORF">BXY39_1172</name>
</gene>
<dbReference type="EMBL" id="REFR01000010">
    <property type="protein sequence ID" value="RMB08537.1"/>
    <property type="molecule type" value="Genomic_DNA"/>
</dbReference>
<protein>
    <submittedName>
        <fullName evidence="4">Opacity protein-like surface antigen</fullName>
    </submittedName>
</protein>
<evidence type="ECO:0000256" key="2">
    <source>
        <dbReference type="SAM" id="SignalP"/>
    </source>
</evidence>
<dbReference type="OrthoDB" id="9815357at2"/>
<dbReference type="Proteomes" id="UP000271227">
    <property type="component" value="Unassembled WGS sequence"/>
</dbReference>
<dbReference type="AlphaFoldDB" id="A0A3M0CID6"/>
<keyword evidence="5" id="KW-1185">Reference proteome</keyword>
<accession>A0A3M0CID6</accession>
<feature type="chain" id="PRO_5017941562" evidence="2">
    <location>
        <begin position="24"/>
        <end position="191"/>
    </location>
</feature>
<dbReference type="RefSeq" id="WP_121937894.1">
    <property type="nucleotide sequence ID" value="NZ_REFR01000010.1"/>
</dbReference>
<evidence type="ECO:0000256" key="1">
    <source>
        <dbReference type="ARBA" id="ARBA00022729"/>
    </source>
</evidence>
<dbReference type="InterPro" id="IPR011250">
    <property type="entry name" value="OMP/PagP_B-barrel"/>
</dbReference>
<dbReference type="Pfam" id="PF13505">
    <property type="entry name" value="OMP_b-brl"/>
    <property type="match status" value="1"/>
</dbReference>
<dbReference type="InterPro" id="IPR027385">
    <property type="entry name" value="Beta-barrel_OMP"/>
</dbReference>
<dbReference type="InParanoid" id="A0A3M0CID6"/>
<evidence type="ECO:0000313" key="4">
    <source>
        <dbReference type="EMBL" id="RMB08537.1"/>
    </source>
</evidence>
<proteinExistence type="predicted"/>
<organism evidence="4 5">
    <name type="scientific">Eilatimonas milleporae</name>
    <dbReference type="NCBI Taxonomy" id="911205"/>
    <lineage>
        <taxon>Bacteria</taxon>
        <taxon>Pseudomonadati</taxon>
        <taxon>Pseudomonadota</taxon>
        <taxon>Alphaproteobacteria</taxon>
        <taxon>Kordiimonadales</taxon>
        <taxon>Kordiimonadaceae</taxon>
        <taxon>Eilatimonas</taxon>
    </lineage>
</organism>
<name>A0A3M0CID6_9PROT</name>
<feature type="signal peptide" evidence="2">
    <location>
        <begin position="1"/>
        <end position="23"/>
    </location>
</feature>
<sequence length="191" mass="20016">MSFQSFVPIGMCIAVLAALPAAAQQRSEQTGSVASTQSREESPRFSGIYLGVGGGFADFENAESTGQASFLIGIRRQEKNGLVYGVEGLAGAAGDADGEPFLDLFDGFASIMGKVGYTPDNRVLFYGGIGYGSVQTETDEGEDNSFGGAAFEGGVEYMFLPFMGARASAQYYAVGDDRDATVGTVSVFFSF</sequence>